<evidence type="ECO:0000256" key="8">
    <source>
        <dbReference type="ARBA" id="ARBA00022801"/>
    </source>
</evidence>
<evidence type="ECO:0000256" key="12">
    <source>
        <dbReference type="ARBA" id="ARBA00023277"/>
    </source>
</evidence>
<dbReference type="PANTHER" id="PTHR42715:SF5">
    <property type="entry name" value="BETA-GLUCOSIDASE M-RELATED"/>
    <property type="match status" value="1"/>
</dbReference>
<evidence type="ECO:0000256" key="7">
    <source>
        <dbReference type="ARBA" id="ARBA00022729"/>
    </source>
</evidence>
<evidence type="ECO:0000313" key="18">
    <source>
        <dbReference type="Proteomes" id="UP001610728"/>
    </source>
</evidence>
<dbReference type="Pfam" id="PF00933">
    <property type="entry name" value="Glyco_hydro_3"/>
    <property type="match status" value="1"/>
</dbReference>
<proteinExistence type="inferred from homology"/>
<keyword evidence="14 15" id="KW-0624">Polysaccharide degradation</keyword>
<evidence type="ECO:0000256" key="3">
    <source>
        <dbReference type="ARBA" id="ARBA00004987"/>
    </source>
</evidence>
<dbReference type="InterPro" id="IPR006600">
    <property type="entry name" value="HTH_CenpB_DNA-bd_dom"/>
</dbReference>
<dbReference type="Proteomes" id="UP001610728">
    <property type="component" value="Unassembled WGS sequence"/>
</dbReference>
<dbReference type="GeneID" id="98121555"/>
<dbReference type="Gene3D" id="3.40.50.1700">
    <property type="entry name" value="Glycoside hydrolase family 3 C-terminal domain"/>
    <property type="match status" value="1"/>
</dbReference>
<evidence type="ECO:0000256" key="2">
    <source>
        <dbReference type="ARBA" id="ARBA00004613"/>
    </source>
</evidence>
<dbReference type="InterPro" id="IPR017853">
    <property type="entry name" value="GH"/>
</dbReference>
<dbReference type="SMART" id="SM01217">
    <property type="entry name" value="Fn3_like"/>
    <property type="match status" value="1"/>
</dbReference>
<evidence type="ECO:0000256" key="1">
    <source>
        <dbReference type="ARBA" id="ARBA00000448"/>
    </source>
</evidence>
<dbReference type="Pfam" id="PF01915">
    <property type="entry name" value="Glyco_hydro_3_C"/>
    <property type="match status" value="1"/>
</dbReference>
<keyword evidence="8 15" id="KW-0378">Hydrolase</keyword>
<comment type="subcellular location">
    <subcellularLocation>
        <location evidence="2">Secreted</location>
    </subcellularLocation>
</comment>
<dbReference type="SMART" id="SM00674">
    <property type="entry name" value="CENPB"/>
    <property type="match status" value="1"/>
</dbReference>
<evidence type="ECO:0000256" key="11">
    <source>
        <dbReference type="ARBA" id="ARBA00023180"/>
    </source>
</evidence>
<keyword evidence="9" id="KW-0136">Cellulose degradation</keyword>
<accession>A0ABR4M9T5</accession>
<keyword evidence="10" id="KW-0238">DNA-binding</keyword>
<dbReference type="SUPFAM" id="SSF46689">
    <property type="entry name" value="Homeodomain-like"/>
    <property type="match status" value="1"/>
</dbReference>
<dbReference type="InterPro" id="IPR009057">
    <property type="entry name" value="Homeodomain-like_sf"/>
</dbReference>
<dbReference type="InterPro" id="IPR026891">
    <property type="entry name" value="Fn3-like"/>
</dbReference>
<dbReference type="SUPFAM" id="SSF51445">
    <property type="entry name" value="(Trans)glycosidases"/>
    <property type="match status" value="1"/>
</dbReference>
<dbReference type="InterPro" id="IPR036962">
    <property type="entry name" value="Glyco_hydro_3_N_sf"/>
</dbReference>
<dbReference type="PROSITE" id="PS51253">
    <property type="entry name" value="HTH_CENPB"/>
    <property type="match status" value="1"/>
</dbReference>
<feature type="domain" description="HTH CENPB-type" evidence="16">
    <location>
        <begin position="119"/>
        <end position="189"/>
    </location>
</feature>
<evidence type="ECO:0000256" key="15">
    <source>
        <dbReference type="RuleBase" id="RU361161"/>
    </source>
</evidence>
<evidence type="ECO:0000256" key="10">
    <source>
        <dbReference type="ARBA" id="ARBA00023125"/>
    </source>
</evidence>
<evidence type="ECO:0000256" key="6">
    <source>
        <dbReference type="ARBA" id="ARBA00022525"/>
    </source>
</evidence>
<dbReference type="PANTHER" id="PTHR42715">
    <property type="entry name" value="BETA-GLUCOSIDASE"/>
    <property type="match status" value="1"/>
</dbReference>
<evidence type="ECO:0000256" key="4">
    <source>
        <dbReference type="ARBA" id="ARBA00005336"/>
    </source>
</evidence>
<evidence type="ECO:0000259" key="16">
    <source>
        <dbReference type="PROSITE" id="PS51253"/>
    </source>
</evidence>
<sequence>MPQPPTEARCLLALQALQNNPNLSIQHAARTLQSMSVDYITASKASNLKAIWTDNEIAPHRTFGMHSYWPRWKCTEDDMAEAILNVTDNGFIPSQASQRRGVPRTTLIDRLKGQSAVKEQIQPSQQLSKNQEDNPAFWILRQESLGYAPSHNQTRACVMGLLRQQGDQLELGRSWVSRFTHRCSDLKAKIGRRQEANRLDSFTPKAVHWYFDISEGQYGWTRPENTLNVDGGGIMIGYGNLLVGSANLKQKALLKGPQNRNWTLFIESITADGGALTPGIIFKAEIKDLDSWHDARQKAAALVAVMTLEERVSLTSGVPSPNGCVGWIAPVERVGFPGLCTDDAGNGLRNADFVSAWPSGVHVGASWNRNLSYLRAYGMGDEFKNKGVNLLLGPVVGPMGRIVRGGRNWEGIAVDPYLAGQLVSSTVQGHQDAGVMTSTKHFIANEQETYRWPRNGIEAISSNIDDRTLHEFYLWPFQDAVKAGTVNVMCSYQRLNNSYACQNSKALNGLLKTELGFQGFVVSDWRAQHSGVASALSGLDMAMPTHEGFWGDQLVKAVQNGSVPEARVNDMATRIIASWYKLGQDKTFASPGFGRPGSIRASHPTIDARRKEHRKALFDGAVEGHVLVKNLNQSLPLSSPRMISIFGYSAKSPDSVNPSSWISFSDPLDPEFFASAIALNGTMISGGGAGATSPSNLVSPFEALKVRAYQDGTAVFWDFESAEPEVDPASDACLVFGNAWAAEKFDRPNLHDDYTDGLIKHVASKCANTIVVFHNSGPRLVAQFADNDNITAIIFGHLPGQDTGPAITSILYGDTDPSGRLPYTVALNESDYFSAGPDLPEGKFQIFPQSNFSEGVFVDYRYFDEHAIEPHYEFGFGLSYTTFSYANLTMRPSPNVNLDQLPSGPVVEGGQKDLWDVLYIVSVTVKNTGSRDGKDVPQLYVRIPADGAPGKQLRGFDKVQIATAESVQVTFPLTRRDLSFWDVTTQKWRLPRGEFGVFIGQSSRRIVLEGSFKI</sequence>
<evidence type="ECO:0000256" key="9">
    <source>
        <dbReference type="ARBA" id="ARBA00023001"/>
    </source>
</evidence>
<reference evidence="17 18" key="1">
    <citation type="submission" date="2020-05" db="EMBL/GenBank/DDBJ databases">
        <title>Ceratocystis lukuohia genome.</title>
        <authorList>
            <person name="Harrington T.C."/>
            <person name="Kim K."/>
            <person name="Mayers C.G."/>
        </authorList>
    </citation>
    <scope>NUCLEOTIDE SEQUENCE [LARGE SCALE GENOMIC DNA]</scope>
    <source>
        <strain evidence="17 18">C4212</strain>
    </source>
</reference>
<dbReference type="InterPro" id="IPR050288">
    <property type="entry name" value="Cellulose_deg_GH3"/>
</dbReference>
<dbReference type="EC" id="3.2.1.21" evidence="5 15"/>
<gene>
    <name evidence="17" type="ORF">HOO65_090331</name>
</gene>
<comment type="similarity">
    <text evidence="4 15">Belongs to the glycosyl hydrolase 3 family.</text>
</comment>
<dbReference type="Gene3D" id="2.60.40.10">
    <property type="entry name" value="Immunoglobulins"/>
    <property type="match status" value="1"/>
</dbReference>
<organism evidence="17 18">
    <name type="scientific">Ceratocystis lukuohia</name>
    <dbReference type="NCBI Taxonomy" id="2019550"/>
    <lineage>
        <taxon>Eukaryota</taxon>
        <taxon>Fungi</taxon>
        <taxon>Dikarya</taxon>
        <taxon>Ascomycota</taxon>
        <taxon>Pezizomycotina</taxon>
        <taxon>Sordariomycetes</taxon>
        <taxon>Hypocreomycetidae</taxon>
        <taxon>Microascales</taxon>
        <taxon>Ceratocystidaceae</taxon>
        <taxon>Ceratocystis</taxon>
    </lineage>
</organism>
<dbReference type="InterPro" id="IPR036881">
    <property type="entry name" value="Glyco_hydro_3_C_sf"/>
</dbReference>
<dbReference type="InterPro" id="IPR002772">
    <property type="entry name" value="Glyco_hydro_3_C"/>
</dbReference>
<comment type="caution">
    <text evidence="17">The sequence shown here is derived from an EMBL/GenBank/DDBJ whole genome shotgun (WGS) entry which is preliminary data.</text>
</comment>
<dbReference type="InterPro" id="IPR019800">
    <property type="entry name" value="Glyco_hydro_3_AS"/>
</dbReference>
<dbReference type="Gene3D" id="3.20.20.300">
    <property type="entry name" value="Glycoside hydrolase, family 3, N-terminal domain"/>
    <property type="match status" value="1"/>
</dbReference>
<comment type="catalytic activity">
    <reaction evidence="1 15">
        <text>Hydrolysis of terminal, non-reducing beta-D-glucosyl residues with release of beta-D-glucose.</text>
        <dbReference type="EC" id="3.2.1.21"/>
    </reaction>
</comment>
<keyword evidence="11" id="KW-0325">Glycoprotein</keyword>
<dbReference type="PROSITE" id="PS00775">
    <property type="entry name" value="GLYCOSYL_HYDROL_F3"/>
    <property type="match status" value="1"/>
</dbReference>
<keyword evidence="13 15" id="KW-0326">Glycosidase</keyword>
<dbReference type="Pfam" id="PF14310">
    <property type="entry name" value="Fn3-like"/>
    <property type="match status" value="1"/>
</dbReference>
<evidence type="ECO:0000256" key="13">
    <source>
        <dbReference type="ARBA" id="ARBA00023295"/>
    </source>
</evidence>
<keyword evidence="18" id="KW-1185">Reference proteome</keyword>
<comment type="pathway">
    <text evidence="3 15">Glycan metabolism; cellulose degradation.</text>
</comment>
<keyword evidence="12 15" id="KW-0119">Carbohydrate metabolism</keyword>
<evidence type="ECO:0000256" key="14">
    <source>
        <dbReference type="ARBA" id="ARBA00023326"/>
    </source>
</evidence>
<dbReference type="RefSeq" id="XP_070856217.1">
    <property type="nucleotide sequence ID" value="XM_071004415.1"/>
</dbReference>
<dbReference type="PRINTS" id="PR00133">
    <property type="entry name" value="GLHYDRLASE3"/>
</dbReference>
<dbReference type="InterPro" id="IPR013783">
    <property type="entry name" value="Ig-like_fold"/>
</dbReference>
<dbReference type="InterPro" id="IPR001764">
    <property type="entry name" value="Glyco_hydro_3_N"/>
</dbReference>
<protein>
    <recommendedName>
        <fullName evidence="5 15">beta-glucosidase</fullName>
        <ecNumber evidence="5 15">3.2.1.21</ecNumber>
    </recommendedName>
</protein>
<keyword evidence="7" id="KW-0732">Signal</keyword>
<evidence type="ECO:0000313" key="17">
    <source>
        <dbReference type="EMBL" id="KAL2885036.1"/>
    </source>
</evidence>
<dbReference type="SUPFAM" id="SSF52279">
    <property type="entry name" value="Beta-D-glucan exohydrolase, C-terminal domain"/>
    <property type="match status" value="1"/>
</dbReference>
<dbReference type="EMBL" id="JABSNW010000009">
    <property type="protein sequence ID" value="KAL2885036.1"/>
    <property type="molecule type" value="Genomic_DNA"/>
</dbReference>
<keyword evidence="6" id="KW-0964">Secreted</keyword>
<name>A0ABR4M9T5_9PEZI</name>
<evidence type="ECO:0000256" key="5">
    <source>
        <dbReference type="ARBA" id="ARBA00012744"/>
    </source>
</evidence>